<sequence length="117" mass="12603">MVVEHARNGADRHAAALSDILDVCHVSLLCSFGYFPMRASFAKWDSAARRDAACVSLLSSAEITSDRTGGAKTLTELLETLLETFPGLASSLYPTGKRLSIVFSVRSVVAESAGYYR</sequence>
<gene>
    <name evidence="1" type="ORF">SDC9_128075</name>
</gene>
<reference evidence="1" key="1">
    <citation type="submission" date="2019-08" db="EMBL/GenBank/DDBJ databases">
        <authorList>
            <person name="Kucharzyk K."/>
            <person name="Murdoch R.W."/>
            <person name="Higgins S."/>
            <person name="Loffler F."/>
        </authorList>
    </citation>
    <scope>NUCLEOTIDE SEQUENCE</scope>
</reference>
<comment type="caution">
    <text evidence="1">The sequence shown here is derived from an EMBL/GenBank/DDBJ whole genome shotgun (WGS) entry which is preliminary data.</text>
</comment>
<proteinExistence type="predicted"/>
<accession>A0A645CVT0</accession>
<dbReference type="EMBL" id="VSSQ01030478">
    <property type="protein sequence ID" value="MPM81024.1"/>
    <property type="molecule type" value="Genomic_DNA"/>
</dbReference>
<name>A0A645CVT0_9ZZZZ</name>
<protein>
    <submittedName>
        <fullName evidence="1">Uncharacterized protein</fullName>
    </submittedName>
</protein>
<evidence type="ECO:0000313" key="1">
    <source>
        <dbReference type="EMBL" id="MPM81024.1"/>
    </source>
</evidence>
<dbReference type="AlphaFoldDB" id="A0A645CVT0"/>
<organism evidence="1">
    <name type="scientific">bioreactor metagenome</name>
    <dbReference type="NCBI Taxonomy" id="1076179"/>
    <lineage>
        <taxon>unclassified sequences</taxon>
        <taxon>metagenomes</taxon>
        <taxon>ecological metagenomes</taxon>
    </lineage>
</organism>